<organism evidence="2 3">
    <name type="scientific">Dryococelus australis</name>
    <dbReference type="NCBI Taxonomy" id="614101"/>
    <lineage>
        <taxon>Eukaryota</taxon>
        <taxon>Metazoa</taxon>
        <taxon>Ecdysozoa</taxon>
        <taxon>Arthropoda</taxon>
        <taxon>Hexapoda</taxon>
        <taxon>Insecta</taxon>
        <taxon>Pterygota</taxon>
        <taxon>Neoptera</taxon>
        <taxon>Polyneoptera</taxon>
        <taxon>Phasmatodea</taxon>
        <taxon>Verophasmatodea</taxon>
        <taxon>Anareolatae</taxon>
        <taxon>Phasmatidae</taxon>
        <taxon>Eurycanthinae</taxon>
        <taxon>Dryococelus</taxon>
    </lineage>
</organism>
<sequence length="541" mass="59129">MQSRWRAAAMVTSGCPGEDGSCHPQSYPGSGQFVWGGGGSSPYLLPTPPWPVAWAAHLLPATHVSGDCPQSAVLCASLLSRTVTIGRSRWKEHLKNNPVIPKNPYDRVKEEEEENKMSERVTVDARLPHAKIRELPRAEIEPGSPRWETLSLATTSPRLLCRRTIAIVPYQRKPHTIVPRDPHSSIPCCVSSCTIPMCEDPAVIPPRIEPGSPRSEASGLADAPPLPPPPPFGKIIGACWSLPKTAQHPGICYRLGDTVIMRAVPPLVDLLLTQLQCSAVGLYVRGPYSTLLKIVSRAYLGTRNYFPSIVTNFARCMCECIRYNICSSSSDFSSKVDFKSAHLIVNSPYQAPRRCSGLTTRLPVRTGFDSPYGRPPPPPPNFRVWESCRTMPLVGGFSRGSPVYPALSFRSISIPRFTLIGSLQSTMLSTMLKAHLQSARRKTVNTRRPYSKTGMSTIYVNRNKNKKNVGPPVFVPLPRCSAPAMATTVPPWDAPPCLFKGGGGRSPGRSSSRARSLARAQVAAPELGRRMRTTGCWAVHA</sequence>
<keyword evidence="3" id="KW-1185">Reference proteome</keyword>
<evidence type="ECO:0000313" key="2">
    <source>
        <dbReference type="EMBL" id="KAJ8894340.1"/>
    </source>
</evidence>
<accession>A0ABQ9IDR1</accession>
<evidence type="ECO:0000313" key="3">
    <source>
        <dbReference type="Proteomes" id="UP001159363"/>
    </source>
</evidence>
<proteinExistence type="predicted"/>
<reference evidence="2 3" key="1">
    <citation type="submission" date="2023-02" db="EMBL/GenBank/DDBJ databases">
        <title>LHISI_Scaffold_Assembly.</title>
        <authorList>
            <person name="Stuart O.P."/>
            <person name="Cleave R."/>
            <person name="Magrath M.J.L."/>
            <person name="Mikheyev A.S."/>
        </authorList>
    </citation>
    <scope>NUCLEOTIDE SEQUENCE [LARGE SCALE GENOMIC DNA]</scope>
    <source>
        <strain evidence="2">Daus_M_001</strain>
        <tissue evidence="2">Leg muscle</tissue>
    </source>
</reference>
<protein>
    <submittedName>
        <fullName evidence="2">Uncharacterized protein</fullName>
    </submittedName>
</protein>
<dbReference type="EMBL" id="JARBHB010000002">
    <property type="protein sequence ID" value="KAJ8894340.1"/>
    <property type="molecule type" value="Genomic_DNA"/>
</dbReference>
<evidence type="ECO:0000256" key="1">
    <source>
        <dbReference type="SAM" id="MobiDB-lite"/>
    </source>
</evidence>
<dbReference type="Proteomes" id="UP001159363">
    <property type="component" value="Chromosome 2"/>
</dbReference>
<gene>
    <name evidence="2" type="ORF">PR048_006966</name>
</gene>
<comment type="caution">
    <text evidence="2">The sequence shown here is derived from an EMBL/GenBank/DDBJ whole genome shotgun (WGS) entry which is preliminary data.</text>
</comment>
<feature type="compositionally biased region" description="Low complexity" evidence="1">
    <location>
        <begin position="507"/>
        <end position="521"/>
    </location>
</feature>
<feature type="region of interest" description="Disordered" evidence="1">
    <location>
        <begin position="500"/>
        <end position="521"/>
    </location>
</feature>
<name>A0ABQ9IDR1_9NEOP</name>